<dbReference type="GO" id="GO:0016780">
    <property type="term" value="F:phosphotransferase activity, for other substituted phosphate groups"/>
    <property type="evidence" value="ECO:0007669"/>
    <property type="project" value="TreeGrafter"/>
</dbReference>
<gene>
    <name evidence="5" type="ORF">FQ775_09585</name>
</gene>
<sequence length="207" mass="23177">MKRLFDIAISASVLIAFSPVLASLAVLVRWRLGSPVFFAQLRPGKDARPFRMLKFRTMLDARGADGELLPDAERLTPFGRFLRSTSLDELPELWNVLKGEMSLVGPRPLLMEYLPLYSPEQARRHDVRPGLTGWAQVNGRNALSWEQKFAYDVWYVDNRNFWLDLKILALTVRGVLQRSGISADGEATMPRFAGSGSGSGNGPDGRR</sequence>
<proteinExistence type="inferred from homology"/>
<evidence type="ECO:0000256" key="2">
    <source>
        <dbReference type="ARBA" id="ARBA00023169"/>
    </source>
</evidence>
<feature type="region of interest" description="Disordered" evidence="3">
    <location>
        <begin position="187"/>
        <end position="207"/>
    </location>
</feature>
<evidence type="ECO:0000256" key="3">
    <source>
        <dbReference type="SAM" id="MobiDB-lite"/>
    </source>
</evidence>
<dbReference type="GO" id="GO:0000271">
    <property type="term" value="P:polysaccharide biosynthetic process"/>
    <property type="evidence" value="ECO:0007669"/>
    <property type="project" value="UniProtKB-KW"/>
</dbReference>
<dbReference type="AlphaFoldDB" id="A0A5B8KYG4"/>
<dbReference type="KEGG" id="niy:FQ775_09585"/>
<organism evidence="5 6">
    <name type="scientific">Nitratireductor mangrovi</name>
    <dbReference type="NCBI Taxonomy" id="2599600"/>
    <lineage>
        <taxon>Bacteria</taxon>
        <taxon>Pseudomonadati</taxon>
        <taxon>Pseudomonadota</taxon>
        <taxon>Alphaproteobacteria</taxon>
        <taxon>Hyphomicrobiales</taxon>
        <taxon>Phyllobacteriaceae</taxon>
        <taxon>Nitratireductor</taxon>
    </lineage>
</organism>
<dbReference type="InterPro" id="IPR003362">
    <property type="entry name" value="Bact_transf"/>
</dbReference>
<dbReference type="RefSeq" id="WP_146299260.1">
    <property type="nucleotide sequence ID" value="NZ_CP042301.2"/>
</dbReference>
<comment type="similarity">
    <text evidence="1">Belongs to the bacterial sugar transferase family.</text>
</comment>
<evidence type="ECO:0000313" key="6">
    <source>
        <dbReference type="Proteomes" id="UP000321389"/>
    </source>
</evidence>
<dbReference type="PANTHER" id="PTHR30576">
    <property type="entry name" value="COLANIC BIOSYNTHESIS UDP-GLUCOSE LIPID CARRIER TRANSFERASE"/>
    <property type="match status" value="1"/>
</dbReference>
<name>A0A5B8KYG4_9HYPH</name>
<protein>
    <submittedName>
        <fullName evidence="5">Sugar transferase</fullName>
    </submittedName>
</protein>
<reference evidence="5" key="1">
    <citation type="submission" date="2020-04" db="EMBL/GenBank/DDBJ databases">
        <title>Nitratireductor sp. nov. isolated from mangrove soil.</title>
        <authorList>
            <person name="Ye Y."/>
        </authorList>
    </citation>
    <scope>NUCLEOTIDE SEQUENCE</scope>
    <source>
        <strain evidence="5">SY7</strain>
    </source>
</reference>
<dbReference type="Proteomes" id="UP000321389">
    <property type="component" value="Chromosome"/>
</dbReference>
<dbReference type="PANTHER" id="PTHR30576:SF8">
    <property type="entry name" value="UNDECAPRENYL-PHOSPHATE GALACTOSE PHOSPHOTRANSFERASE"/>
    <property type="match status" value="1"/>
</dbReference>
<evidence type="ECO:0000259" key="4">
    <source>
        <dbReference type="Pfam" id="PF02397"/>
    </source>
</evidence>
<feature type="compositionally biased region" description="Gly residues" evidence="3">
    <location>
        <begin position="195"/>
        <end position="207"/>
    </location>
</feature>
<dbReference type="OrthoDB" id="9808602at2"/>
<accession>A0A5B8KYG4</accession>
<keyword evidence="2" id="KW-0270">Exopolysaccharide synthesis</keyword>
<keyword evidence="6" id="KW-1185">Reference proteome</keyword>
<feature type="domain" description="Bacterial sugar transferase" evidence="4">
    <location>
        <begin position="2"/>
        <end position="176"/>
    </location>
</feature>
<dbReference type="EMBL" id="CP042301">
    <property type="protein sequence ID" value="QDZ00612.1"/>
    <property type="molecule type" value="Genomic_DNA"/>
</dbReference>
<evidence type="ECO:0000256" key="1">
    <source>
        <dbReference type="ARBA" id="ARBA00006464"/>
    </source>
</evidence>
<evidence type="ECO:0000313" key="5">
    <source>
        <dbReference type="EMBL" id="QDZ00612.1"/>
    </source>
</evidence>
<keyword evidence="5" id="KW-0808">Transferase</keyword>
<dbReference type="Pfam" id="PF02397">
    <property type="entry name" value="Bac_transf"/>
    <property type="match status" value="1"/>
</dbReference>